<gene>
    <name evidence="4" type="primary">argA_2</name>
    <name evidence="4" type="ORF">LMG26411_05288</name>
</gene>
<dbReference type="CDD" id="cd04301">
    <property type="entry name" value="NAT_SF"/>
    <property type="match status" value="1"/>
</dbReference>
<evidence type="ECO:0000256" key="1">
    <source>
        <dbReference type="ARBA" id="ARBA00022679"/>
    </source>
</evidence>
<evidence type="ECO:0000313" key="5">
    <source>
        <dbReference type="Proteomes" id="UP000672657"/>
    </source>
</evidence>
<feature type="domain" description="N-acetyltransferase" evidence="3">
    <location>
        <begin position="1"/>
        <end position="142"/>
    </location>
</feature>
<evidence type="ECO:0000259" key="3">
    <source>
        <dbReference type="PROSITE" id="PS51186"/>
    </source>
</evidence>
<dbReference type="Gene3D" id="3.40.630.30">
    <property type="match status" value="1"/>
</dbReference>
<dbReference type="InterPro" id="IPR016181">
    <property type="entry name" value="Acyl_CoA_acyltransferase"/>
</dbReference>
<dbReference type="InterPro" id="IPR000182">
    <property type="entry name" value="GNAT_dom"/>
</dbReference>
<organism evidence="4 5">
    <name type="scientific">Cupriavidus numazuensis</name>
    <dbReference type="NCBI Taxonomy" id="221992"/>
    <lineage>
        <taxon>Bacteria</taxon>
        <taxon>Pseudomonadati</taxon>
        <taxon>Pseudomonadota</taxon>
        <taxon>Betaproteobacteria</taxon>
        <taxon>Burkholderiales</taxon>
        <taxon>Burkholderiaceae</taxon>
        <taxon>Cupriavidus</taxon>
    </lineage>
</organism>
<dbReference type="Pfam" id="PF13508">
    <property type="entry name" value="Acetyltransf_7"/>
    <property type="match status" value="1"/>
</dbReference>
<dbReference type="PANTHER" id="PTHR43877">
    <property type="entry name" value="AMINOALKYLPHOSPHONATE N-ACETYLTRANSFERASE-RELATED-RELATED"/>
    <property type="match status" value="1"/>
</dbReference>
<accession>A0ABM8TNX0</accession>
<comment type="caution">
    <text evidence="4">The sequence shown here is derived from an EMBL/GenBank/DDBJ whole genome shotgun (WGS) entry which is preliminary data.</text>
</comment>
<dbReference type="GO" id="GO:0016746">
    <property type="term" value="F:acyltransferase activity"/>
    <property type="evidence" value="ECO:0007669"/>
    <property type="project" value="UniProtKB-KW"/>
</dbReference>
<name>A0ABM8TNX0_9BURK</name>
<keyword evidence="1 4" id="KW-0808">Transferase</keyword>
<reference evidence="4 5" key="1">
    <citation type="submission" date="2021-03" db="EMBL/GenBank/DDBJ databases">
        <authorList>
            <person name="Peeters C."/>
        </authorList>
    </citation>
    <scope>NUCLEOTIDE SEQUENCE [LARGE SCALE GENOMIC DNA]</scope>
    <source>
        <strain evidence="4 5">LMG 26411</strain>
    </source>
</reference>
<dbReference type="SUPFAM" id="SSF55729">
    <property type="entry name" value="Acyl-CoA N-acyltransferases (Nat)"/>
    <property type="match status" value="1"/>
</dbReference>
<dbReference type="EMBL" id="CAJPVI010000037">
    <property type="protein sequence ID" value="CAG2156549.1"/>
    <property type="molecule type" value="Genomic_DNA"/>
</dbReference>
<dbReference type="EC" id="2.3.1.1" evidence="4"/>
<dbReference type="InterPro" id="IPR050832">
    <property type="entry name" value="Bact_Acetyltransf"/>
</dbReference>
<proteinExistence type="predicted"/>
<evidence type="ECO:0000256" key="2">
    <source>
        <dbReference type="ARBA" id="ARBA00023315"/>
    </source>
</evidence>
<protein>
    <submittedName>
        <fullName evidence="4">Amino-acid acetyltransferase</fullName>
        <ecNumber evidence="4">2.3.1.1</ecNumber>
    </submittedName>
</protein>
<keyword evidence="2 4" id="KW-0012">Acyltransferase</keyword>
<sequence>MRPHYASEEDWPDVEALLRASSLSIEGVRDRINQYLVVRDNAGLLGCAGVERYETTGVLRALVVAQRARSAGLGELMLSAIVADIRQQGVESIVLQTGTASGYFARLGFLPISATDLPAAVRPSAAFNLNAMGAGTLMQIAL</sequence>
<dbReference type="PANTHER" id="PTHR43877:SF2">
    <property type="entry name" value="AMINOALKYLPHOSPHONATE N-ACETYLTRANSFERASE-RELATED"/>
    <property type="match status" value="1"/>
</dbReference>
<evidence type="ECO:0000313" key="4">
    <source>
        <dbReference type="EMBL" id="CAG2156549.1"/>
    </source>
</evidence>
<dbReference type="Proteomes" id="UP000672657">
    <property type="component" value="Unassembled WGS sequence"/>
</dbReference>
<dbReference type="PROSITE" id="PS51186">
    <property type="entry name" value="GNAT"/>
    <property type="match status" value="1"/>
</dbReference>
<keyword evidence="5" id="KW-1185">Reference proteome</keyword>